<feature type="transmembrane region" description="Helical" evidence="6">
    <location>
        <begin position="96"/>
        <end position="121"/>
    </location>
</feature>
<gene>
    <name evidence="9" type="ORF">JOD49_002779</name>
</gene>
<feature type="transmembrane region" description="Helical" evidence="6">
    <location>
        <begin position="205"/>
        <end position="226"/>
    </location>
</feature>
<dbReference type="PANTHER" id="PTHR43027:SF2">
    <property type="entry name" value="TRANSPORT PERMEASE PROTEIN"/>
    <property type="match status" value="1"/>
</dbReference>
<keyword evidence="6" id="KW-0813">Transport</keyword>
<dbReference type="EMBL" id="JAFBBO010000001">
    <property type="protein sequence ID" value="MBM7479859.1"/>
    <property type="molecule type" value="Genomic_DNA"/>
</dbReference>
<dbReference type="InterPro" id="IPR000412">
    <property type="entry name" value="ABC_2_transport"/>
</dbReference>
<feature type="transmembrane region" description="Helical" evidence="6">
    <location>
        <begin position="175"/>
        <end position="198"/>
    </location>
</feature>
<feature type="domain" description="ABC transmembrane type-2" evidence="8">
    <location>
        <begin position="56"/>
        <end position="287"/>
    </location>
</feature>
<dbReference type="Pfam" id="PF01061">
    <property type="entry name" value="ABC2_membrane"/>
    <property type="match status" value="1"/>
</dbReference>
<evidence type="ECO:0000313" key="9">
    <source>
        <dbReference type="EMBL" id="MBM7479859.1"/>
    </source>
</evidence>
<feature type="transmembrane region" description="Helical" evidence="6">
    <location>
        <begin position="263"/>
        <end position="284"/>
    </location>
</feature>
<dbReference type="PIRSF" id="PIRSF006648">
    <property type="entry name" value="DrrB"/>
    <property type="match status" value="1"/>
</dbReference>
<proteinExistence type="inferred from homology"/>
<feature type="transmembrane region" description="Helical" evidence="6">
    <location>
        <begin position="58"/>
        <end position="76"/>
    </location>
</feature>
<comment type="subcellular location">
    <subcellularLocation>
        <location evidence="6">Cell membrane</location>
        <topology evidence="6">Multi-pass membrane protein</topology>
    </subcellularLocation>
    <subcellularLocation>
        <location evidence="1">Membrane</location>
        <topology evidence="1">Multi-pass membrane protein</topology>
    </subcellularLocation>
</comment>
<dbReference type="PANTHER" id="PTHR43027">
    <property type="entry name" value="DOXORUBICIN RESISTANCE ABC TRANSPORTER PERMEASE PROTEIN DRRC-RELATED"/>
    <property type="match status" value="1"/>
</dbReference>
<evidence type="ECO:0000313" key="10">
    <source>
        <dbReference type="Proteomes" id="UP000698059"/>
    </source>
</evidence>
<dbReference type="Proteomes" id="UP000698059">
    <property type="component" value="Unassembled WGS sequence"/>
</dbReference>
<feature type="region of interest" description="Disordered" evidence="7">
    <location>
        <begin position="1"/>
        <end position="32"/>
    </location>
</feature>
<keyword evidence="10" id="KW-1185">Reference proteome</keyword>
<evidence type="ECO:0000256" key="7">
    <source>
        <dbReference type="SAM" id="MobiDB-lite"/>
    </source>
</evidence>
<comment type="caution">
    <text evidence="9">The sequence shown here is derived from an EMBL/GenBank/DDBJ whole genome shotgun (WGS) entry which is preliminary data.</text>
</comment>
<comment type="similarity">
    <text evidence="6">Belongs to the ABC-2 integral membrane protein family.</text>
</comment>
<evidence type="ECO:0000256" key="6">
    <source>
        <dbReference type="RuleBase" id="RU361157"/>
    </source>
</evidence>
<evidence type="ECO:0000256" key="5">
    <source>
        <dbReference type="ARBA" id="ARBA00023251"/>
    </source>
</evidence>
<evidence type="ECO:0000256" key="1">
    <source>
        <dbReference type="ARBA" id="ARBA00004141"/>
    </source>
</evidence>
<dbReference type="InterPro" id="IPR047817">
    <property type="entry name" value="ABC2_TM_bact-type"/>
</dbReference>
<dbReference type="RefSeq" id="WP_205307718.1">
    <property type="nucleotide sequence ID" value="NZ_BAAAVF010000013.1"/>
</dbReference>
<keyword evidence="3 6" id="KW-1133">Transmembrane helix</keyword>
<keyword evidence="5" id="KW-0046">Antibiotic resistance</keyword>
<organism evidence="9 10">
    <name type="scientific">Oerskovia jenensis</name>
    <dbReference type="NCBI Taxonomy" id="162169"/>
    <lineage>
        <taxon>Bacteria</taxon>
        <taxon>Bacillati</taxon>
        <taxon>Actinomycetota</taxon>
        <taxon>Actinomycetes</taxon>
        <taxon>Micrococcales</taxon>
        <taxon>Cellulomonadaceae</taxon>
        <taxon>Oerskovia</taxon>
    </lineage>
</organism>
<protein>
    <recommendedName>
        <fullName evidence="6">Transport permease protein</fullName>
    </recommendedName>
</protein>
<evidence type="ECO:0000256" key="2">
    <source>
        <dbReference type="ARBA" id="ARBA00022692"/>
    </source>
</evidence>
<keyword evidence="6" id="KW-1003">Cell membrane</keyword>
<name>A0ABS2LHG9_9CELL</name>
<dbReference type="InterPro" id="IPR052902">
    <property type="entry name" value="ABC-2_transporter"/>
</dbReference>
<sequence length="287" mass="30351">MNTQSTRPHAPAPTTPVSRSARSSPTPRRRRIAGTGWHGLRTLTLTEARLLLRDPGTVFFALFFPTVLLVGVGFAFPGMRDVITDAPPPWEGLTAVAVYVPVALATAVATVALTTLPVYFATFREKGVLRRLSTTPMKPQGLIGAHLFINLVMVCAAALLAVVVGSVVFDLAGPTNLAIVLASFLLGILSMFSIGMLIASRAGKASTASAVGMTLYFPMLFLAGMWTPGPVMPEVVQTVAGYTPLGAATQAMTTGWFGTGVPVSQLVVMAVWTVVLLPLAARLFRWS</sequence>
<accession>A0ABS2LHG9</accession>
<feature type="compositionally biased region" description="Low complexity" evidence="7">
    <location>
        <begin position="15"/>
        <end position="26"/>
    </location>
</feature>
<reference evidence="9 10" key="1">
    <citation type="submission" date="2021-01" db="EMBL/GenBank/DDBJ databases">
        <title>Sequencing the genomes of 1000 actinobacteria strains.</title>
        <authorList>
            <person name="Klenk H.-P."/>
        </authorList>
    </citation>
    <scope>NUCLEOTIDE SEQUENCE [LARGE SCALE GENOMIC DNA]</scope>
    <source>
        <strain evidence="9 10">DSM 46000</strain>
    </source>
</reference>
<feature type="transmembrane region" description="Helical" evidence="6">
    <location>
        <begin position="142"/>
        <end position="169"/>
    </location>
</feature>
<evidence type="ECO:0000256" key="4">
    <source>
        <dbReference type="ARBA" id="ARBA00023136"/>
    </source>
</evidence>
<keyword evidence="2 6" id="KW-0812">Transmembrane</keyword>
<evidence type="ECO:0000256" key="3">
    <source>
        <dbReference type="ARBA" id="ARBA00022989"/>
    </source>
</evidence>
<dbReference type="InterPro" id="IPR013525">
    <property type="entry name" value="ABC2_TM"/>
</dbReference>
<evidence type="ECO:0000259" key="8">
    <source>
        <dbReference type="PROSITE" id="PS51012"/>
    </source>
</evidence>
<dbReference type="PROSITE" id="PS51012">
    <property type="entry name" value="ABC_TM2"/>
    <property type="match status" value="1"/>
</dbReference>
<keyword evidence="4 6" id="KW-0472">Membrane</keyword>